<dbReference type="InterPro" id="IPR026960">
    <property type="entry name" value="RVT-Znf"/>
</dbReference>
<dbReference type="InterPro" id="IPR005135">
    <property type="entry name" value="Endo/exonuclease/phosphatase"/>
</dbReference>
<dbReference type="OrthoDB" id="1110051at2759"/>
<proteinExistence type="predicted"/>
<evidence type="ECO:0000313" key="4">
    <source>
        <dbReference type="Proteomes" id="UP000694251"/>
    </source>
</evidence>
<dbReference type="EMBL" id="JAEFBJ010000008">
    <property type="protein sequence ID" value="KAG7583713.1"/>
    <property type="molecule type" value="Genomic_DNA"/>
</dbReference>
<accession>A0A8T2BCF0</accession>
<sequence length="1507" mass="172610">MGQNRKGKNVKTLQEWRPKVRGADTSRNTNELNCPEEASVPPSKRRRSRSGGERTSKKARLGSGEKSHISPSFFERLGSGEKIQQSPVGSVFERLGTSAERSKGSGHQGSNEELHQSPSVFERLGSQVSSSSSILKEKSAYSDHSAHVAAQLSSHSASSAAANRPHSSGTGVGNTPTVRHLREIRGQYFPEITFLCETKNKRSYLENVVGHLGYFDLHTVDPVGKSGGLALMWKDSVQVRVLQSDKRMIDSLIVWQDKEFYLTCIYGEPVQSERGDLWERLTRLGLSRDKPWMLTGDFNELVDPSEKIGGPLRSDSSCMEFRQMLTSCGLWEVKHSGYQYSWYGNRNDELVQCRLDRTVANQAWMESFPQAQATYLQKICSDHSPLINNLVGENWRKWAGFKYDKRWIQREGFKELIGQFWGQQPTGEGNQLMEKIASCRKTISRWKREAKPNSASRLQELQFKINAATRAIPFKRKELTKLKKELNQEYLNEEQFWREKSRNTWMNNGDRNTKFFHATTKNRRAQNRIQKLIDEEGREWTADTDCGKVAEAYFKKLFASEDVGYHIEDLENIQPQIDEQMNNMLLGPITAEEVRRATFKMVQQFFRTGHIEEGMNKTNICLIPKKLKADKMTDFRPISLCNVIYKIIGKLMATRMKKILPKIISESQAAFVKGRLISDNILIAHELIHALSSSNKCSEEFIAIKTDISKAYDRVEWSFLEQAMKSLGFAEDWIKLIMECVRSVKYQVLINGTPYGEIKPTRGLRQGDPLSPYLFVICTEMLVKMLKVAEEKEQITGLKVARGGPPITHLLFADDSMFYCKEKDEELAQITRIIEEYSLASGQRVNYQKSSVHFGKHIPEERRVVVKRRLGIDQEGGDGFYLGLPETFGGSKVSILGYLKESLSKKVSGWQSKFLSPGGKEILLKAVAMALPTYTMNCFKLPQTVCQQLESVMADFWWKNKKEGKGMHWKAWHQLCNTKATGGLGFKDIEAFNVALLGKQLWRMVTHQESLMAKVFKSRYFRKSDPLNAPLGSRPSFAWRSIHEAQNLIKQGARAVIGNGESVEIWRHQWISHKPAKAIQAMNRVPQEDHQKVSSLQYVRELVDIDGREWNQHLLSLLFSEEDRRKILELRPGGRFTKDRYTWDYSKTGHYTVKSGYWVLTQIMNQENTPQEVLQPNLNPIYEKIWKTDAPPKIQHFLWRCLSNCLSVAGNLSHRHLAKDSSCVRCPSCTETVNHLLFQCSFARLIWAISPIPAPPGGEWSDSLYQNLYHVLTLDNPQTPEENISTLIPWLLWRLWKNRNELVFKGKEFTAPQAVNKAKEDAEEWKARKEPQTQADHQSRAGQQNTKWKCPSPGWVKCNTDGAWSAESINSGMGWVLRNHEGKTLWLGLRVVPKVKTVLEIELEALRWAVLTMSRFNHKKIVFESDSKQLITVMKEGVDLPNLDPSIQDIRNLLQHFVEVEFSFTHREGNRVADRIARESLSLLNYVPKLYSIVPSWVKNLVDMDIV</sequence>
<dbReference type="GO" id="GO:0003964">
    <property type="term" value="F:RNA-directed DNA polymerase activity"/>
    <property type="evidence" value="ECO:0007669"/>
    <property type="project" value="UniProtKB-KW"/>
</dbReference>
<dbReference type="Pfam" id="PF03372">
    <property type="entry name" value="Exo_endo_phos"/>
    <property type="match status" value="1"/>
</dbReference>
<feature type="compositionally biased region" description="Basic and acidic residues" evidence="1">
    <location>
        <begin position="1317"/>
        <end position="1331"/>
    </location>
</feature>
<comment type="caution">
    <text evidence="3">The sequence shown here is derived from an EMBL/GenBank/DDBJ whole genome shotgun (WGS) entry which is preliminary data.</text>
</comment>
<organism evidence="3 4">
    <name type="scientific">Arabidopsis suecica</name>
    <name type="common">Swedish thale-cress</name>
    <name type="synonym">Cardaminopsis suecica</name>
    <dbReference type="NCBI Taxonomy" id="45249"/>
    <lineage>
        <taxon>Eukaryota</taxon>
        <taxon>Viridiplantae</taxon>
        <taxon>Streptophyta</taxon>
        <taxon>Embryophyta</taxon>
        <taxon>Tracheophyta</taxon>
        <taxon>Spermatophyta</taxon>
        <taxon>Magnoliopsida</taxon>
        <taxon>eudicotyledons</taxon>
        <taxon>Gunneridae</taxon>
        <taxon>Pentapetalae</taxon>
        <taxon>rosids</taxon>
        <taxon>malvids</taxon>
        <taxon>Brassicales</taxon>
        <taxon>Brassicaceae</taxon>
        <taxon>Camelineae</taxon>
        <taxon>Arabidopsis</taxon>
    </lineage>
</organism>
<dbReference type="Pfam" id="PF00078">
    <property type="entry name" value="RVT_1"/>
    <property type="match status" value="1"/>
</dbReference>
<dbReference type="PANTHER" id="PTHR33116">
    <property type="entry name" value="REVERSE TRANSCRIPTASE ZINC-BINDING DOMAIN-CONTAINING PROTEIN-RELATED-RELATED"/>
    <property type="match status" value="1"/>
</dbReference>
<feature type="region of interest" description="Disordered" evidence="1">
    <location>
        <begin position="146"/>
        <end position="177"/>
    </location>
</feature>
<evidence type="ECO:0000313" key="3">
    <source>
        <dbReference type="EMBL" id="KAG7583713.1"/>
    </source>
</evidence>
<dbReference type="InterPro" id="IPR044730">
    <property type="entry name" value="RNase_H-like_dom_plant"/>
</dbReference>
<dbReference type="InterPro" id="IPR002156">
    <property type="entry name" value="RNaseH_domain"/>
</dbReference>
<dbReference type="Proteomes" id="UP000694251">
    <property type="component" value="Chromosome 8"/>
</dbReference>
<dbReference type="GO" id="GO:0004523">
    <property type="term" value="F:RNA-DNA hybrid ribonuclease activity"/>
    <property type="evidence" value="ECO:0007669"/>
    <property type="project" value="InterPro"/>
</dbReference>
<evidence type="ECO:0000256" key="1">
    <source>
        <dbReference type="SAM" id="MobiDB-lite"/>
    </source>
</evidence>
<dbReference type="Pfam" id="PF13456">
    <property type="entry name" value="RVT_3"/>
    <property type="match status" value="1"/>
</dbReference>
<evidence type="ECO:0000259" key="2">
    <source>
        <dbReference type="PROSITE" id="PS50878"/>
    </source>
</evidence>
<feature type="domain" description="Reverse transcriptase" evidence="2">
    <location>
        <begin position="604"/>
        <end position="893"/>
    </location>
</feature>
<name>A0A8T2BCF0_ARASU</name>
<feature type="region of interest" description="Disordered" evidence="1">
    <location>
        <begin position="1"/>
        <end position="87"/>
    </location>
</feature>
<feature type="compositionally biased region" description="Basic and acidic residues" evidence="1">
    <location>
        <begin position="14"/>
        <end position="24"/>
    </location>
</feature>
<keyword evidence="3" id="KW-0548">Nucleotidyltransferase</keyword>
<protein>
    <submittedName>
        <fullName evidence="3">Reverse transcriptase domain</fullName>
    </submittedName>
</protein>
<dbReference type="PANTHER" id="PTHR33116:SF86">
    <property type="entry name" value="REVERSE TRANSCRIPTASE DOMAIN-CONTAINING PROTEIN"/>
    <property type="match status" value="1"/>
</dbReference>
<dbReference type="CDD" id="cd06222">
    <property type="entry name" value="RNase_H_like"/>
    <property type="match status" value="1"/>
</dbReference>
<feature type="region of interest" description="Disordered" evidence="1">
    <location>
        <begin position="1315"/>
        <end position="1347"/>
    </location>
</feature>
<gene>
    <name evidence="3" type="ORF">ISN44_As08g032310</name>
</gene>
<dbReference type="InterPro" id="IPR000477">
    <property type="entry name" value="RT_dom"/>
</dbReference>
<dbReference type="Pfam" id="PF13966">
    <property type="entry name" value="zf-RVT"/>
    <property type="match status" value="1"/>
</dbReference>
<feature type="compositionally biased region" description="Polar residues" evidence="1">
    <location>
        <begin position="1332"/>
        <end position="1347"/>
    </location>
</feature>
<keyword evidence="4" id="KW-1185">Reference proteome</keyword>
<keyword evidence="3" id="KW-0695">RNA-directed DNA polymerase</keyword>
<feature type="compositionally biased region" description="Low complexity" evidence="1">
    <location>
        <begin position="147"/>
        <end position="168"/>
    </location>
</feature>
<dbReference type="GO" id="GO:0003676">
    <property type="term" value="F:nucleic acid binding"/>
    <property type="evidence" value="ECO:0007669"/>
    <property type="project" value="InterPro"/>
</dbReference>
<dbReference type="CDD" id="cd01650">
    <property type="entry name" value="RT_nLTR_like"/>
    <property type="match status" value="1"/>
</dbReference>
<keyword evidence="3" id="KW-0808">Transferase</keyword>
<reference evidence="3 4" key="1">
    <citation type="submission" date="2020-12" db="EMBL/GenBank/DDBJ databases">
        <title>Concerted genomic and epigenomic changes stabilize Arabidopsis allopolyploids.</title>
        <authorList>
            <person name="Chen Z."/>
        </authorList>
    </citation>
    <scope>NUCLEOTIDE SEQUENCE [LARGE SCALE GENOMIC DNA]</scope>
    <source>
        <strain evidence="3">As9502</strain>
        <tissue evidence="3">Leaf</tissue>
    </source>
</reference>
<dbReference type="PROSITE" id="PS50878">
    <property type="entry name" value="RT_POL"/>
    <property type="match status" value="1"/>
</dbReference>